<dbReference type="GO" id="GO:0046872">
    <property type="term" value="F:metal ion binding"/>
    <property type="evidence" value="ECO:0007669"/>
    <property type="project" value="UniProtKB-KW"/>
</dbReference>
<keyword evidence="2" id="KW-0479">Metal-binding</keyword>
<dbReference type="GO" id="GO:0016829">
    <property type="term" value="F:lyase activity"/>
    <property type="evidence" value="ECO:0007669"/>
    <property type="project" value="UniProtKB-KW"/>
</dbReference>
<feature type="chain" id="PRO_5039676258" evidence="7">
    <location>
        <begin position="22"/>
        <end position="385"/>
    </location>
</feature>
<organism evidence="8 9">
    <name type="scientific">Rhipicephalus sanguineus</name>
    <name type="common">Brown dog tick</name>
    <name type="synonym">Ixodes sanguineus</name>
    <dbReference type="NCBI Taxonomy" id="34632"/>
    <lineage>
        <taxon>Eukaryota</taxon>
        <taxon>Metazoa</taxon>
        <taxon>Ecdysozoa</taxon>
        <taxon>Arthropoda</taxon>
        <taxon>Chelicerata</taxon>
        <taxon>Arachnida</taxon>
        <taxon>Acari</taxon>
        <taxon>Parasitiformes</taxon>
        <taxon>Ixodida</taxon>
        <taxon>Ixodoidea</taxon>
        <taxon>Ixodidae</taxon>
        <taxon>Rhipicephalinae</taxon>
        <taxon>Rhipicephalus</taxon>
        <taxon>Rhipicephalus</taxon>
    </lineage>
</organism>
<feature type="region of interest" description="Disordered" evidence="6">
    <location>
        <begin position="283"/>
        <end position="324"/>
    </location>
</feature>
<dbReference type="EMBL" id="JABSTV010001253">
    <property type="protein sequence ID" value="KAH7943791.1"/>
    <property type="molecule type" value="Genomic_DNA"/>
</dbReference>
<dbReference type="AlphaFoldDB" id="A0A9D4PLC6"/>
<evidence type="ECO:0000256" key="2">
    <source>
        <dbReference type="ARBA" id="ARBA00022723"/>
    </source>
</evidence>
<protein>
    <submittedName>
        <fullName evidence="8">Uncharacterized protein</fullName>
    </submittedName>
</protein>
<evidence type="ECO:0000256" key="5">
    <source>
        <dbReference type="ARBA" id="ARBA00023239"/>
    </source>
</evidence>
<keyword evidence="5" id="KW-0456">Lyase</keyword>
<reference evidence="8" key="1">
    <citation type="journal article" date="2020" name="Cell">
        <title>Large-Scale Comparative Analyses of Tick Genomes Elucidate Their Genetic Diversity and Vector Capacities.</title>
        <authorList>
            <consortium name="Tick Genome and Microbiome Consortium (TIGMIC)"/>
            <person name="Jia N."/>
            <person name="Wang J."/>
            <person name="Shi W."/>
            <person name="Du L."/>
            <person name="Sun Y."/>
            <person name="Zhan W."/>
            <person name="Jiang J.F."/>
            <person name="Wang Q."/>
            <person name="Zhang B."/>
            <person name="Ji P."/>
            <person name="Bell-Sakyi L."/>
            <person name="Cui X.M."/>
            <person name="Yuan T.T."/>
            <person name="Jiang B.G."/>
            <person name="Yang W.F."/>
            <person name="Lam T.T."/>
            <person name="Chang Q.C."/>
            <person name="Ding S.J."/>
            <person name="Wang X.J."/>
            <person name="Zhu J.G."/>
            <person name="Ruan X.D."/>
            <person name="Zhao L."/>
            <person name="Wei J.T."/>
            <person name="Ye R.Z."/>
            <person name="Que T.C."/>
            <person name="Du C.H."/>
            <person name="Zhou Y.H."/>
            <person name="Cheng J.X."/>
            <person name="Dai P.F."/>
            <person name="Guo W.B."/>
            <person name="Han X.H."/>
            <person name="Huang E.J."/>
            <person name="Li L.F."/>
            <person name="Wei W."/>
            <person name="Gao Y.C."/>
            <person name="Liu J.Z."/>
            <person name="Shao H.Z."/>
            <person name="Wang X."/>
            <person name="Wang C.C."/>
            <person name="Yang T.C."/>
            <person name="Huo Q.B."/>
            <person name="Li W."/>
            <person name="Chen H.Y."/>
            <person name="Chen S.E."/>
            <person name="Zhou L.G."/>
            <person name="Ni X.B."/>
            <person name="Tian J.H."/>
            <person name="Sheng Y."/>
            <person name="Liu T."/>
            <person name="Pan Y.S."/>
            <person name="Xia L.Y."/>
            <person name="Li J."/>
            <person name="Zhao F."/>
            <person name="Cao W.C."/>
        </authorList>
    </citation>
    <scope>NUCLEOTIDE SEQUENCE</scope>
    <source>
        <strain evidence="8">Rsan-2018</strain>
    </source>
</reference>
<keyword evidence="9" id="KW-1185">Reference proteome</keyword>
<feature type="signal peptide" evidence="7">
    <location>
        <begin position="1"/>
        <end position="21"/>
    </location>
</feature>
<proteinExistence type="predicted"/>
<keyword evidence="7" id="KW-0732">Signal</keyword>
<comment type="caution">
    <text evidence="8">The sequence shown here is derived from an EMBL/GenBank/DDBJ whole genome shotgun (WGS) entry which is preliminary data.</text>
</comment>
<keyword evidence="4" id="KW-1015">Disulfide bond</keyword>
<dbReference type="GO" id="GO:0006629">
    <property type="term" value="P:lipid metabolic process"/>
    <property type="evidence" value="ECO:0007669"/>
    <property type="project" value="InterPro"/>
</dbReference>
<gene>
    <name evidence="8" type="ORF">HPB52_011742</name>
</gene>
<name>A0A9D4PLC6_RHISA</name>
<evidence type="ECO:0000256" key="6">
    <source>
        <dbReference type="SAM" id="MobiDB-lite"/>
    </source>
</evidence>
<dbReference type="InterPro" id="IPR017946">
    <property type="entry name" value="PLC-like_Pdiesterase_TIM-brl"/>
</dbReference>
<dbReference type="GO" id="GO:0008081">
    <property type="term" value="F:phosphoric diester hydrolase activity"/>
    <property type="evidence" value="ECO:0007669"/>
    <property type="project" value="InterPro"/>
</dbReference>
<dbReference type="VEuPathDB" id="VectorBase:RSAN_046471"/>
<sequence length="385" mass="41359">MFAQLLVIVVALLTTPDLASGSGQRPIYNIYHMTNAIWQVDEGMELGANAIESDVTFDKDGTALWFYHGVPCDCFRWCQRYEEVPALLRYLRRTTDGGIYEKSLALLFLDLKTSSVDSDKKYDAGVDIAKKLMDHLWLGAGHSPAGPAPKGLSRHGLTEETTGADYTRRRPQIDDDGAGQGISSPGVIPRTWHISKVRAETFPWERSARPAPKGSMRTFSPSPFYGGAATSGKGVCVCAGCWKNAATVISPIEQLILPHVRDLPVGGGAVAITLCLDPAGHSPAGPAPKGLSRHGLTEETTGADYTRRRPQIDDDGAGQGINSPGVIPRTWHISKVRAETFPWERSARPAPKGSMRTFSPSPFYGGAATSGKGVCVCAVIPNLGT</sequence>
<reference evidence="8" key="2">
    <citation type="submission" date="2021-09" db="EMBL/GenBank/DDBJ databases">
        <authorList>
            <person name="Jia N."/>
            <person name="Wang J."/>
            <person name="Shi W."/>
            <person name="Du L."/>
            <person name="Sun Y."/>
            <person name="Zhan W."/>
            <person name="Jiang J."/>
            <person name="Wang Q."/>
            <person name="Zhang B."/>
            <person name="Ji P."/>
            <person name="Sakyi L.B."/>
            <person name="Cui X."/>
            <person name="Yuan T."/>
            <person name="Jiang B."/>
            <person name="Yang W."/>
            <person name="Lam T.T.-Y."/>
            <person name="Chang Q."/>
            <person name="Ding S."/>
            <person name="Wang X."/>
            <person name="Zhu J."/>
            <person name="Ruan X."/>
            <person name="Zhao L."/>
            <person name="Wei J."/>
            <person name="Que T."/>
            <person name="Du C."/>
            <person name="Cheng J."/>
            <person name="Dai P."/>
            <person name="Han X."/>
            <person name="Huang E."/>
            <person name="Gao Y."/>
            <person name="Liu J."/>
            <person name="Shao H."/>
            <person name="Ye R."/>
            <person name="Li L."/>
            <person name="Wei W."/>
            <person name="Wang X."/>
            <person name="Wang C."/>
            <person name="Huo Q."/>
            <person name="Li W."/>
            <person name="Guo W."/>
            <person name="Chen H."/>
            <person name="Chen S."/>
            <person name="Zhou L."/>
            <person name="Zhou L."/>
            <person name="Ni X."/>
            <person name="Tian J."/>
            <person name="Zhou Y."/>
            <person name="Sheng Y."/>
            <person name="Liu T."/>
            <person name="Pan Y."/>
            <person name="Xia L."/>
            <person name="Li J."/>
            <person name="Zhao F."/>
            <person name="Cao W."/>
        </authorList>
    </citation>
    <scope>NUCLEOTIDE SEQUENCE</scope>
    <source>
        <strain evidence="8">Rsan-2018</strain>
        <tissue evidence="8">Larvae</tissue>
    </source>
</reference>
<keyword evidence="3" id="KW-0460">Magnesium</keyword>
<dbReference type="Gene3D" id="3.20.20.190">
    <property type="entry name" value="Phosphatidylinositol (PI) phosphodiesterase"/>
    <property type="match status" value="1"/>
</dbReference>
<evidence type="ECO:0000313" key="9">
    <source>
        <dbReference type="Proteomes" id="UP000821837"/>
    </source>
</evidence>
<accession>A0A9D4PLC6</accession>
<evidence type="ECO:0000256" key="4">
    <source>
        <dbReference type="ARBA" id="ARBA00023157"/>
    </source>
</evidence>
<evidence type="ECO:0000256" key="3">
    <source>
        <dbReference type="ARBA" id="ARBA00022842"/>
    </source>
</evidence>
<comment type="catalytic activity">
    <reaction evidence="1">
        <text>an N-(acyl)-sphingosylphosphoethanolamine = an N-(acyl)-sphingosyl-1,3-cyclic phosphate + ethanolamine</text>
        <dbReference type="Rhea" id="RHEA:60648"/>
        <dbReference type="ChEBI" id="CHEBI:57603"/>
        <dbReference type="ChEBI" id="CHEBI:143891"/>
        <dbReference type="ChEBI" id="CHEBI:143892"/>
    </reaction>
</comment>
<feature type="region of interest" description="Disordered" evidence="6">
    <location>
        <begin position="145"/>
        <end position="185"/>
    </location>
</feature>
<dbReference type="Proteomes" id="UP000821837">
    <property type="component" value="Unassembled WGS sequence"/>
</dbReference>
<evidence type="ECO:0000256" key="7">
    <source>
        <dbReference type="SAM" id="SignalP"/>
    </source>
</evidence>
<evidence type="ECO:0000313" key="8">
    <source>
        <dbReference type="EMBL" id="KAH7943791.1"/>
    </source>
</evidence>
<evidence type="ECO:0000256" key="1">
    <source>
        <dbReference type="ARBA" id="ARBA00000110"/>
    </source>
</evidence>